<sequence length="306" mass="34471">MSTPITLSQTVSDIFPKMDGDFPLVSSDGTIFYVPENVLRFNSKVFDDMFRVGTPSDHDTTPLAMQADAKHLEMILKLTRPSHFAVNVNEVSTLAELLRVAKQYEMDAVIRQLRGSFLRTRIENGVLMEPITVREPLAAFVVAISFDFVDEARFALGKVIECDLSQELGKAKRFEIPLYLMQYILDLRASRAEWLKEKVSKLTKLVITPCRKTITDSTSSELAREDALAQLTDCMQWKQQASQALQAQPTFLTLKCLVFDKNSGAIASGVFRGTDISVVWELMASWEEKVDKDSIHLPDLEESLII</sequence>
<dbReference type="OrthoDB" id="6359816at2759"/>
<dbReference type="Proteomes" id="UP000054097">
    <property type="component" value="Unassembled WGS sequence"/>
</dbReference>
<protein>
    <recommendedName>
        <fullName evidence="1">BTB domain-containing protein</fullName>
    </recommendedName>
</protein>
<dbReference type="EMBL" id="KN824287">
    <property type="protein sequence ID" value="KIM29706.1"/>
    <property type="molecule type" value="Genomic_DNA"/>
</dbReference>
<dbReference type="HOGENOM" id="CLU_079122_1_0_1"/>
<feature type="domain" description="BTB" evidence="1">
    <location>
        <begin position="21"/>
        <end position="114"/>
    </location>
</feature>
<dbReference type="AlphaFoldDB" id="A0A0C3BE36"/>
<dbReference type="InterPro" id="IPR011333">
    <property type="entry name" value="SKP1/BTB/POZ_sf"/>
</dbReference>
<proteinExistence type="predicted"/>
<dbReference type="Gene3D" id="3.30.710.10">
    <property type="entry name" value="Potassium Channel Kv1.1, Chain A"/>
    <property type="match status" value="1"/>
</dbReference>
<gene>
    <name evidence="2" type="ORF">M408DRAFT_328568</name>
</gene>
<name>A0A0C3BE36_SERVB</name>
<feature type="non-terminal residue" evidence="2">
    <location>
        <position position="1"/>
    </location>
</feature>
<evidence type="ECO:0000259" key="1">
    <source>
        <dbReference type="Pfam" id="PF00651"/>
    </source>
</evidence>
<reference evidence="3" key="2">
    <citation type="submission" date="2015-01" db="EMBL/GenBank/DDBJ databases">
        <title>Evolutionary Origins and Diversification of the Mycorrhizal Mutualists.</title>
        <authorList>
            <consortium name="DOE Joint Genome Institute"/>
            <consortium name="Mycorrhizal Genomics Consortium"/>
            <person name="Kohler A."/>
            <person name="Kuo A."/>
            <person name="Nagy L.G."/>
            <person name="Floudas D."/>
            <person name="Copeland A."/>
            <person name="Barry K.W."/>
            <person name="Cichocki N."/>
            <person name="Veneault-Fourrey C."/>
            <person name="LaButti K."/>
            <person name="Lindquist E.A."/>
            <person name="Lipzen A."/>
            <person name="Lundell T."/>
            <person name="Morin E."/>
            <person name="Murat C."/>
            <person name="Riley R."/>
            <person name="Ohm R."/>
            <person name="Sun H."/>
            <person name="Tunlid A."/>
            <person name="Henrissat B."/>
            <person name="Grigoriev I.V."/>
            <person name="Hibbett D.S."/>
            <person name="Martin F."/>
        </authorList>
    </citation>
    <scope>NUCLEOTIDE SEQUENCE [LARGE SCALE GENOMIC DNA]</scope>
    <source>
        <strain evidence="3">MAFF 305830</strain>
    </source>
</reference>
<reference evidence="2 3" key="1">
    <citation type="submission" date="2014-04" db="EMBL/GenBank/DDBJ databases">
        <authorList>
            <consortium name="DOE Joint Genome Institute"/>
            <person name="Kuo A."/>
            <person name="Zuccaro A."/>
            <person name="Kohler A."/>
            <person name="Nagy L.G."/>
            <person name="Floudas D."/>
            <person name="Copeland A."/>
            <person name="Barry K.W."/>
            <person name="Cichocki N."/>
            <person name="Veneault-Fourrey C."/>
            <person name="LaButti K."/>
            <person name="Lindquist E.A."/>
            <person name="Lipzen A."/>
            <person name="Lundell T."/>
            <person name="Morin E."/>
            <person name="Murat C."/>
            <person name="Sun H."/>
            <person name="Tunlid A."/>
            <person name="Henrissat B."/>
            <person name="Grigoriev I.V."/>
            <person name="Hibbett D.S."/>
            <person name="Martin F."/>
            <person name="Nordberg H.P."/>
            <person name="Cantor M.N."/>
            <person name="Hua S.X."/>
        </authorList>
    </citation>
    <scope>NUCLEOTIDE SEQUENCE [LARGE SCALE GENOMIC DNA]</scope>
    <source>
        <strain evidence="2 3">MAFF 305830</strain>
    </source>
</reference>
<accession>A0A0C3BE36</accession>
<evidence type="ECO:0000313" key="2">
    <source>
        <dbReference type="EMBL" id="KIM29706.1"/>
    </source>
</evidence>
<keyword evidence="3" id="KW-1185">Reference proteome</keyword>
<dbReference type="InterPro" id="IPR000210">
    <property type="entry name" value="BTB/POZ_dom"/>
</dbReference>
<dbReference type="STRING" id="933852.A0A0C3BE36"/>
<organism evidence="2 3">
    <name type="scientific">Serendipita vermifera MAFF 305830</name>
    <dbReference type="NCBI Taxonomy" id="933852"/>
    <lineage>
        <taxon>Eukaryota</taxon>
        <taxon>Fungi</taxon>
        <taxon>Dikarya</taxon>
        <taxon>Basidiomycota</taxon>
        <taxon>Agaricomycotina</taxon>
        <taxon>Agaricomycetes</taxon>
        <taxon>Sebacinales</taxon>
        <taxon>Serendipitaceae</taxon>
        <taxon>Serendipita</taxon>
    </lineage>
</organism>
<dbReference type="SUPFAM" id="SSF54695">
    <property type="entry name" value="POZ domain"/>
    <property type="match status" value="1"/>
</dbReference>
<dbReference type="Pfam" id="PF00651">
    <property type="entry name" value="BTB"/>
    <property type="match status" value="1"/>
</dbReference>
<evidence type="ECO:0000313" key="3">
    <source>
        <dbReference type="Proteomes" id="UP000054097"/>
    </source>
</evidence>